<keyword evidence="2" id="KW-1185">Reference proteome</keyword>
<reference evidence="1" key="1">
    <citation type="submission" date="2021-02" db="EMBL/GenBank/DDBJ databases">
        <title>Comparative genomics reveals that relaxation of natural selection precedes convergent phenotypic evolution of cavefish.</title>
        <authorList>
            <person name="Peng Z."/>
        </authorList>
    </citation>
    <scope>NUCLEOTIDE SEQUENCE</scope>
    <source>
        <tissue evidence="1">Muscle</tissue>
    </source>
</reference>
<dbReference type="AlphaFoldDB" id="A0A9W8C889"/>
<sequence length="109" mass="12364">MYFLLSQEKDLVVPTTLETKSSYCLCAAVCACARVRRGACRYCSSTEWFVSYNGGAGRTVLRQERQDGLALQIKRVRETWRKGKVDKNNSNETTCDYKSPELGRVAAWL</sequence>
<gene>
    <name evidence="1" type="ORF">IRJ41_009208</name>
</gene>
<proteinExistence type="predicted"/>
<dbReference type="EMBL" id="JAFHDT010000004">
    <property type="protein sequence ID" value="KAI7811001.1"/>
    <property type="molecule type" value="Genomic_DNA"/>
</dbReference>
<name>A0A9W8C889_TRIRA</name>
<protein>
    <submittedName>
        <fullName evidence="1">Uncharacterized protein</fullName>
    </submittedName>
</protein>
<evidence type="ECO:0000313" key="1">
    <source>
        <dbReference type="EMBL" id="KAI7811001.1"/>
    </source>
</evidence>
<dbReference type="Proteomes" id="UP001059041">
    <property type="component" value="Linkage Group LG4"/>
</dbReference>
<evidence type="ECO:0000313" key="2">
    <source>
        <dbReference type="Proteomes" id="UP001059041"/>
    </source>
</evidence>
<accession>A0A9W8C889</accession>
<comment type="caution">
    <text evidence="1">The sequence shown here is derived from an EMBL/GenBank/DDBJ whole genome shotgun (WGS) entry which is preliminary data.</text>
</comment>
<organism evidence="1 2">
    <name type="scientific">Triplophysa rosa</name>
    <name type="common">Cave loach</name>
    <dbReference type="NCBI Taxonomy" id="992332"/>
    <lineage>
        <taxon>Eukaryota</taxon>
        <taxon>Metazoa</taxon>
        <taxon>Chordata</taxon>
        <taxon>Craniata</taxon>
        <taxon>Vertebrata</taxon>
        <taxon>Euteleostomi</taxon>
        <taxon>Actinopterygii</taxon>
        <taxon>Neopterygii</taxon>
        <taxon>Teleostei</taxon>
        <taxon>Ostariophysi</taxon>
        <taxon>Cypriniformes</taxon>
        <taxon>Nemacheilidae</taxon>
        <taxon>Triplophysa</taxon>
    </lineage>
</organism>